<sequence length="80" mass="9345">MCTDQELLKRWKSILQRNTPKAPADRSAEIIPGKKYRDGRGRMVTVLSVSPHKITFSREGCEKDCELSRKEFYKFIEVQL</sequence>
<organism evidence="1 2">
    <name type="scientific">Trabulsiella odontotermitis</name>
    <dbReference type="NCBI Taxonomy" id="379893"/>
    <lineage>
        <taxon>Bacteria</taxon>
        <taxon>Pseudomonadati</taxon>
        <taxon>Pseudomonadota</taxon>
        <taxon>Gammaproteobacteria</taxon>
        <taxon>Enterobacterales</taxon>
        <taxon>Enterobacteriaceae</taxon>
        <taxon>Trabulsiella</taxon>
    </lineage>
</organism>
<evidence type="ECO:0000313" key="2">
    <source>
        <dbReference type="Proteomes" id="UP000037393"/>
    </source>
</evidence>
<accession>A0A0L0GXJ7</accession>
<evidence type="ECO:0000313" key="1">
    <source>
        <dbReference type="EMBL" id="KNC93637.1"/>
    </source>
</evidence>
<keyword evidence="2" id="KW-1185">Reference proteome</keyword>
<dbReference type="OrthoDB" id="6591863at2"/>
<dbReference type="Proteomes" id="UP000037393">
    <property type="component" value="Unassembled WGS sequence"/>
</dbReference>
<dbReference type="InterPro" id="IPR025317">
    <property type="entry name" value="DUF4222"/>
</dbReference>
<dbReference type="Pfam" id="PF13973">
    <property type="entry name" value="DUF4222"/>
    <property type="match status" value="1"/>
</dbReference>
<dbReference type="AlphaFoldDB" id="A0A0L0GXJ7"/>
<dbReference type="EMBL" id="JNGI01000048">
    <property type="protein sequence ID" value="KNC93637.1"/>
    <property type="molecule type" value="Genomic_DNA"/>
</dbReference>
<evidence type="ECO:0008006" key="3">
    <source>
        <dbReference type="Google" id="ProtNLM"/>
    </source>
</evidence>
<dbReference type="RefSeq" id="WP_049856959.1">
    <property type="nucleotide sequence ID" value="NZ_JNGI01000048.1"/>
</dbReference>
<reference evidence="1 2" key="1">
    <citation type="journal article" date="2015" name="Appl. Environ. Microbiol.">
        <title>The Enterobacterium Trabulsiella odontotermitis Presents Novel Adaptations Related to Its Association with Fungus-Growing Termites.</title>
        <authorList>
            <person name="Sapountzis P."/>
            <person name="Gruntjes T."/>
            <person name="Otani S."/>
            <person name="Estevez J."/>
            <person name="da Costa R.R."/>
            <person name="Plunkett G.3rd."/>
            <person name="Perna N.T."/>
            <person name="Poulsen M."/>
        </authorList>
    </citation>
    <scope>NUCLEOTIDE SEQUENCE [LARGE SCALE GENOMIC DNA]</scope>
    <source>
        <strain evidence="1 2">12</strain>
    </source>
</reference>
<gene>
    <name evidence="1" type="ORF">GM31_18830</name>
</gene>
<proteinExistence type="predicted"/>
<name>A0A0L0GXJ7_9ENTR</name>
<protein>
    <recommendedName>
        <fullName evidence="3">DUF4222 domain-containing protein</fullName>
    </recommendedName>
</protein>
<dbReference type="PATRIC" id="fig|379893.4.peg.3816"/>
<comment type="caution">
    <text evidence="1">The sequence shown here is derived from an EMBL/GenBank/DDBJ whole genome shotgun (WGS) entry which is preliminary data.</text>
</comment>